<dbReference type="SUPFAM" id="SSF53756">
    <property type="entry name" value="UDP-Glycosyltransferase/glycogen phosphorylase"/>
    <property type="match status" value="1"/>
</dbReference>
<sequence length="378" mass="41317">MPVDHLRIGFVRRGYSTSGGAEAYLKRLAAGVRAGGHEAQLFTTAEWPAEEWPFGPITRLRGESPMRFADEFEQLRARAASDVIMSLERVWACDVYRAGDGVHRAWLDRRAQFAGPLRRMADSLNGKHLATLRLEQSLFGRQSAGRVIANSQMVKAEITSVYGYPAERIDTVENGVPVAQFRPSAEKRVSSRAALELRDEDIAVLFVGSGWERKGLSYAVRAVEAAADARMRLLVAGKGNNSVFASPAVRFLGVRNDLPALYAAADLFLLPTIYDPFSNASLEAIAAGVPVITTHANGCAEIMEDGVHGSIIERPDDVAGIARALQFWSDPERRVAARPRLLELAERYDISVNVERTLGILLQVAASAESTSGKIRKT</sequence>
<dbReference type="InterPro" id="IPR028098">
    <property type="entry name" value="Glyco_trans_4-like_N"/>
</dbReference>
<dbReference type="PANTHER" id="PTHR12526">
    <property type="entry name" value="GLYCOSYLTRANSFERASE"/>
    <property type="match status" value="1"/>
</dbReference>
<reference evidence="2" key="1">
    <citation type="submission" date="2020-02" db="EMBL/GenBank/DDBJ databases">
        <authorList>
            <person name="Meier V. D."/>
        </authorList>
    </citation>
    <scope>NUCLEOTIDE SEQUENCE</scope>
    <source>
        <strain evidence="2">AVDCRST_MAG42</strain>
    </source>
</reference>
<dbReference type="EMBL" id="CADCTA010000050">
    <property type="protein sequence ID" value="CAA9228906.1"/>
    <property type="molecule type" value="Genomic_DNA"/>
</dbReference>
<evidence type="ECO:0000259" key="1">
    <source>
        <dbReference type="Pfam" id="PF13439"/>
    </source>
</evidence>
<accession>A0A6J4HN39</accession>
<organism evidence="2">
    <name type="scientific">uncultured Chthoniobacterales bacterium</name>
    <dbReference type="NCBI Taxonomy" id="1836801"/>
    <lineage>
        <taxon>Bacteria</taxon>
        <taxon>Pseudomonadati</taxon>
        <taxon>Verrucomicrobiota</taxon>
        <taxon>Spartobacteria</taxon>
        <taxon>Chthoniobacterales</taxon>
        <taxon>environmental samples</taxon>
    </lineage>
</organism>
<protein>
    <recommendedName>
        <fullName evidence="1">Glycosyltransferase subfamily 4-like N-terminal domain-containing protein</fullName>
    </recommendedName>
</protein>
<dbReference type="CDD" id="cd03801">
    <property type="entry name" value="GT4_PimA-like"/>
    <property type="match status" value="1"/>
</dbReference>
<dbReference type="GO" id="GO:0016757">
    <property type="term" value="F:glycosyltransferase activity"/>
    <property type="evidence" value="ECO:0007669"/>
    <property type="project" value="TreeGrafter"/>
</dbReference>
<name>A0A6J4HN39_9BACT</name>
<dbReference type="PANTHER" id="PTHR12526:SF635">
    <property type="entry name" value="GLYCOSYL TRANSFERASE GROUP 1"/>
    <property type="match status" value="1"/>
</dbReference>
<proteinExistence type="predicted"/>
<feature type="domain" description="Glycosyltransferase subfamily 4-like N-terminal" evidence="1">
    <location>
        <begin position="19"/>
        <end position="179"/>
    </location>
</feature>
<evidence type="ECO:0000313" key="2">
    <source>
        <dbReference type="EMBL" id="CAA9228906.1"/>
    </source>
</evidence>
<dbReference type="AlphaFoldDB" id="A0A6J4HN39"/>
<dbReference type="Pfam" id="PF13692">
    <property type="entry name" value="Glyco_trans_1_4"/>
    <property type="match status" value="1"/>
</dbReference>
<dbReference type="Gene3D" id="3.40.50.2000">
    <property type="entry name" value="Glycogen Phosphorylase B"/>
    <property type="match status" value="2"/>
</dbReference>
<dbReference type="Pfam" id="PF13439">
    <property type="entry name" value="Glyco_transf_4"/>
    <property type="match status" value="1"/>
</dbReference>
<gene>
    <name evidence="2" type="ORF">AVDCRST_MAG42-1018</name>
</gene>